<dbReference type="Proteomes" id="UP000650467">
    <property type="component" value="Unassembled WGS sequence"/>
</dbReference>
<sequence length="879" mass="91272">MLVSEVWPDRVASVLLDQPQVFVDFFTGPSGARRILLWFSHFSMDGMRAFKFGARALAHYALEHRDEVWDLLRWEGKHAQAPVAVAQKTHYFCELAVVPSVMALLGGTGGRGGSGREGGVTSTAAGFLSSAQWRECCTDGAFLELDRRHFCRLLLSQLRGGGARAARLTALLRNFLAAQSSESPWQLLCQRLLHQLTERQLLDLINTLAAGQPLEPPPDAAAAAVAAMAPPAPVASSKAAHAAKAAEAAASRPAAALVVAAVVPACAGVCGAGGWQDLSALVLAGGVQWSGLGEVVLAHALAAARGPLQRLLAEEAEEPGVSGKLAELEGLAAELHAAAVLAAKPSSGGNTDGCSAEEQAALLHGQPQLQRRHARQPLLLPLLGRRSGPQRLLLLAELWTLREVLRGAAAPPPRAELASSAGLTPSVPGGSSHWPGAAEVLERVMAEVGGVSCQRLDLLAAQEGPGVAAGGGGEGAAGVGVAPEPVQLHAAGTTGAAAGAKGTGVAAMGLGAGSYELLASDDEDRSRSQRKDRKKSKHRKRRRKDEKERRRKSGSKRHRHRRRARSESPGSSSRGSSRSRSSRSGGSSRSRSPPAREPAKVGHGAVLEADPAAVRNAADIVRQEPEACRSPAAAAVRDRHHGGQISRERSGSSAPEPGTQQPAQQSKPLPLDYNPSGSKGGRKHGQRSRRHSRSRSRSRSWSRSGDRDSRPQRRRRSSARSTTLYIKASDSDAASGEDSEDAELRQLDPLTALQGGRFHVAVAAARATPVAAGAAQAVRAAGAAAAGAARLPGAPGQGGDAGAGRRQQNGVWRVRLGFMSGRHVSVQGGAQPGTTAAAAAAGAGIEVVGGCDDVADLLAAMACKHWATALLATEPSDGR</sequence>
<dbReference type="PANTHER" id="PTHR37766:SF1">
    <property type="entry name" value="OS01G0897100 PROTEIN"/>
    <property type="match status" value="1"/>
</dbReference>
<feature type="region of interest" description="Disordered" evidence="1">
    <location>
        <begin position="521"/>
        <end position="742"/>
    </location>
</feature>
<evidence type="ECO:0000313" key="3">
    <source>
        <dbReference type="Proteomes" id="UP000650467"/>
    </source>
</evidence>
<feature type="compositionally biased region" description="Basic residues" evidence="1">
    <location>
        <begin position="530"/>
        <end position="564"/>
    </location>
</feature>
<feature type="compositionally biased region" description="Basic residues" evidence="1">
    <location>
        <begin position="680"/>
        <end position="700"/>
    </location>
</feature>
<gene>
    <name evidence="2" type="ORF">HXX76_002371</name>
</gene>
<comment type="caution">
    <text evidence="2">The sequence shown here is derived from an EMBL/GenBank/DDBJ whole genome shotgun (WGS) entry which is preliminary data.</text>
</comment>
<protein>
    <submittedName>
        <fullName evidence="2">Uncharacterized protein</fullName>
    </submittedName>
</protein>
<dbReference type="OrthoDB" id="1927237at2759"/>
<dbReference type="EMBL" id="JAEHOC010000004">
    <property type="protein sequence ID" value="KAG2442285.1"/>
    <property type="molecule type" value="Genomic_DNA"/>
</dbReference>
<keyword evidence="3" id="KW-1185">Reference proteome</keyword>
<dbReference type="AlphaFoldDB" id="A0A835W7H3"/>
<name>A0A835W7H3_CHLIN</name>
<organism evidence="2 3">
    <name type="scientific">Chlamydomonas incerta</name>
    <dbReference type="NCBI Taxonomy" id="51695"/>
    <lineage>
        <taxon>Eukaryota</taxon>
        <taxon>Viridiplantae</taxon>
        <taxon>Chlorophyta</taxon>
        <taxon>core chlorophytes</taxon>
        <taxon>Chlorophyceae</taxon>
        <taxon>CS clade</taxon>
        <taxon>Chlamydomonadales</taxon>
        <taxon>Chlamydomonadaceae</taxon>
        <taxon>Chlamydomonas</taxon>
    </lineage>
</organism>
<feature type="compositionally biased region" description="Low complexity" evidence="1">
    <location>
        <begin position="567"/>
        <end position="593"/>
    </location>
</feature>
<accession>A0A835W7H3</accession>
<reference evidence="2" key="1">
    <citation type="journal article" date="2020" name="bioRxiv">
        <title>Comparative genomics of Chlamydomonas.</title>
        <authorList>
            <person name="Craig R.J."/>
            <person name="Hasan A.R."/>
            <person name="Ness R.W."/>
            <person name="Keightley P.D."/>
        </authorList>
    </citation>
    <scope>NUCLEOTIDE SEQUENCE</scope>
    <source>
        <strain evidence="2">SAG 7.73</strain>
    </source>
</reference>
<evidence type="ECO:0000313" key="2">
    <source>
        <dbReference type="EMBL" id="KAG2442285.1"/>
    </source>
</evidence>
<dbReference type="PANTHER" id="PTHR37766">
    <property type="entry name" value="OS01G0897100 PROTEIN"/>
    <property type="match status" value="1"/>
</dbReference>
<feature type="compositionally biased region" description="Polar residues" evidence="1">
    <location>
        <begin position="658"/>
        <end position="667"/>
    </location>
</feature>
<evidence type="ECO:0000256" key="1">
    <source>
        <dbReference type="SAM" id="MobiDB-lite"/>
    </source>
</evidence>
<proteinExistence type="predicted"/>